<sequence length="150" mass="17134">MEILQGGGRVTDKEYMQQILRIDDRIDSIKRDIEAQIERKADTLSATDYSKDRISGGHCGDLSGIVAGIEQCVELQRKEIERLKAIKAEVRWVISQVRPNELAVLLTERYVQGKSWKELAGILFYSEARVRGELHDRALVEVGRIRARLK</sequence>
<reference evidence="1" key="1">
    <citation type="journal article" date="2021" name="Proc. Natl. Acad. Sci. U.S.A.">
        <title>A Catalog of Tens of Thousands of Viruses from Human Metagenomes Reveals Hidden Associations with Chronic Diseases.</title>
        <authorList>
            <person name="Tisza M.J."/>
            <person name="Buck C.B."/>
        </authorList>
    </citation>
    <scope>NUCLEOTIDE SEQUENCE</scope>
    <source>
        <strain evidence="1">CtMVT27</strain>
    </source>
</reference>
<proteinExistence type="predicted"/>
<evidence type="ECO:0008006" key="2">
    <source>
        <dbReference type="Google" id="ProtNLM"/>
    </source>
</evidence>
<name>A0A8S5M306_9CAUD</name>
<organism evidence="1">
    <name type="scientific">Caudovirales sp. ctMVT27</name>
    <dbReference type="NCBI Taxonomy" id="2826771"/>
    <lineage>
        <taxon>Viruses</taxon>
        <taxon>Duplodnaviria</taxon>
        <taxon>Heunggongvirae</taxon>
        <taxon>Uroviricota</taxon>
        <taxon>Caudoviricetes</taxon>
    </lineage>
</organism>
<dbReference type="EMBL" id="BK014801">
    <property type="protein sequence ID" value="DAD76451.1"/>
    <property type="molecule type" value="Genomic_DNA"/>
</dbReference>
<accession>A0A8S5M306</accession>
<protein>
    <recommendedName>
        <fullName evidence="2">DUF1492 domain-containing protein</fullName>
    </recommendedName>
</protein>
<evidence type="ECO:0000313" key="1">
    <source>
        <dbReference type="EMBL" id="DAD76451.1"/>
    </source>
</evidence>